<name>V2WPH3_MONRO</name>
<proteinExistence type="predicted"/>
<protein>
    <submittedName>
        <fullName evidence="2">Uncharacterized protein</fullName>
    </submittedName>
</protein>
<organism evidence="2 3">
    <name type="scientific">Moniliophthora roreri (strain MCA 2997)</name>
    <name type="common">Cocoa frosty pod rot fungus</name>
    <name type="synonym">Crinipellis roreri</name>
    <dbReference type="NCBI Taxonomy" id="1381753"/>
    <lineage>
        <taxon>Eukaryota</taxon>
        <taxon>Fungi</taxon>
        <taxon>Dikarya</taxon>
        <taxon>Basidiomycota</taxon>
        <taxon>Agaricomycotina</taxon>
        <taxon>Agaricomycetes</taxon>
        <taxon>Agaricomycetidae</taxon>
        <taxon>Agaricales</taxon>
        <taxon>Marasmiineae</taxon>
        <taxon>Marasmiaceae</taxon>
        <taxon>Moniliophthora</taxon>
    </lineage>
</organism>
<evidence type="ECO:0000256" key="1">
    <source>
        <dbReference type="SAM" id="MobiDB-lite"/>
    </source>
</evidence>
<sequence>MSEPHKAFLIARLIPSSSKGEQSKAYYRCIAAFQHRWSYTFPQIAAVRRFLDLLSNAENANIVRDEIRRAQGKYARQGKRPAMPALSFPYTQFLFSQAWNMDIDNPSTPYVTGIGFEQSVFNPNIGCFSHGSSINGIAIIDITDPLDPAYCYSLDRRDICILTAERYVRIYYKDEDGESESEGGSEDEGEGEGDMLEIDDDGDDPEGERIAQEIKANAMRHAASLKVVRLLTRDVLAEVWPEYFSGNGFPEQEELLIKQETDLHRSLLPPLADLALSQLVKQCALDDDWEPLEQLADMPGKPEVIAAALISQKDIPDSGSALLAKFLLSEVGKNGGIVDLSRFTLSVDAIRVMLPLFPCDTVKAVDLSGNQNLTPDIVVDVTSTYPNLIRLMLLNTNITNKQVMGLLATKPEAFYRLHDFVHPALLVRVSPPSNANIPKDLPAAFEDLQALHKRISTAPRGFTFMQADKVNLLDGQIASMTSIPFFHSEKVLLRLTKFFTDSFVGSQLGPSMVLAAGTPLRSQPRDMNERQHWLHRWISMVPIRGIYDTWRAHEWIFALNCTPHFKRRQEPTYAFIKVDEEAHNEWLFNMLKEEWEVNEGKKNGEAPKDVSGVAVTPFSLENVKVYDVRGFADAVEKEGRPRPSEEVMVAFEEAIAGGRIRRSVPTGFLEVPPLVLMDIEEAKQYIFAN</sequence>
<accession>V2WPH3</accession>
<feature type="region of interest" description="Disordered" evidence="1">
    <location>
        <begin position="174"/>
        <end position="207"/>
    </location>
</feature>
<dbReference type="Proteomes" id="UP000017559">
    <property type="component" value="Unassembled WGS sequence"/>
</dbReference>
<dbReference type="AlphaFoldDB" id="V2WPH3"/>
<keyword evidence="3" id="KW-1185">Reference proteome</keyword>
<comment type="caution">
    <text evidence="2">The sequence shown here is derived from an EMBL/GenBank/DDBJ whole genome shotgun (WGS) entry which is preliminary data.</text>
</comment>
<dbReference type="STRING" id="1381753.V2WPH3"/>
<evidence type="ECO:0000313" key="3">
    <source>
        <dbReference type="Proteomes" id="UP000017559"/>
    </source>
</evidence>
<dbReference type="HOGENOM" id="CLU_017203_0_0_1"/>
<dbReference type="EMBL" id="AWSO01001922">
    <property type="protein sequence ID" value="ESK82451.1"/>
    <property type="molecule type" value="Genomic_DNA"/>
</dbReference>
<dbReference type="OrthoDB" id="3515175at2759"/>
<evidence type="ECO:0000313" key="2">
    <source>
        <dbReference type="EMBL" id="ESK82451.1"/>
    </source>
</evidence>
<dbReference type="KEGG" id="mrr:Moror_8568"/>
<feature type="compositionally biased region" description="Acidic residues" evidence="1">
    <location>
        <begin position="175"/>
        <end position="206"/>
    </location>
</feature>
<gene>
    <name evidence="2" type="ORF">Moror_8568</name>
</gene>
<reference evidence="2 3" key="1">
    <citation type="journal article" date="2014" name="BMC Genomics">
        <title>Genome and secretome analysis of the hemibiotrophic fungal pathogen, Moniliophthora roreri, which causes frosty pod rot disease of cacao: mechanisms of the biotrophic and necrotrophic phases.</title>
        <authorList>
            <person name="Meinhardt L.W."/>
            <person name="Costa G.G.L."/>
            <person name="Thomazella D.P.T."/>
            <person name="Teixeira P.J.P.L."/>
            <person name="Carazzolle M.F."/>
            <person name="Schuster S.C."/>
            <person name="Carlson J.E."/>
            <person name="Guiltinan M.J."/>
            <person name="Mieczkowski P."/>
            <person name="Farmer A."/>
            <person name="Ramaraj T."/>
            <person name="Crozier J."/>
            <person name="Davis R.E."/>
            <person name="Shao J."/>
            <person name="Melnick R.L."/>
            <person name="Pereira G.A.G."/>
            <person name="Bailey B.A."/>
        </authorList>
    </citation>
    <scope>NUCLEOTIDE SEQUENCE [LARGE SCALE GENOMIC DNA]</scope>
    <source>
        <strain evidence="2 3">MCA 2997</strain>
    </source>
</reference>